<feature type="binding site" evidence="14">
    <location>
        <position position="329"/>
    </location>
    <ligand>
        <name>Mg(2+)</name>
        <dbReference type="ChEBI" id="CHEBI:18420"/>
        <label>1</label>
    </ligand>
</feature>
<evidence type="ECO:0000256" key="6">
    <source>
        <dbReference type="ARBA" id="ARBA00022840"/>
    </source>
</evidence>
<keyword evidence="5 15" id="KW-0547">Nucleotide-binding</keyword>
<proteinExistence type="inferred from homology"/>
<evidence type="ECO:0000256" key="3">
    <source>
        <dbReference type="ARBA" id="ARBA00022598"/>
    </source>
</evidence>
<evidence type="ECO:0000256" key="14">
    <source>
        <dbReference type="PIRSR" id="PIRSR039102-3"/>
    </source>
</evidence>
<evidence type="ECO:0000256" key="15">
    <source>
        <dbReference type="PROSITE-ProRule" id="PRU00409"/>
    </source>
</evidence>
<keyword evidence="8 12" id="KW-0133">Cell shape</keyword>
<dbReference type="GO" id="GO:0009252">
    <property type="term" value="P:peptidoglycan biosynthetic process"/>
    <property type="evidence" value="ECO:0007669"/>
    <property type="project" value="UniProtKB-UniRule"/>
</dbReference>
<dbReference type="NCBIfam" id="TIGR01205">
    <property type="entry name" value="D_ala_D_alaTIGR"/>
    <property type="match status" value="1"/>
</dbReference>
<evidence type="ECO:0000256" key="13">
    <source>
        <dbReference type="PIRSR" id="PIRSR039102-1"/>
    </source>
</evidence>
<dbReference type="InterPro" id="IPR016185">
    <property type="entry name" value="PreATP-grasp_dom_sf"/>
</dbReference>
<comment type="function">
    <text evidence="12">Cell wall formation.</text>
</comment>
<evidence type="ECO:0000313" key="17">
    <source>
        <dbReference type="EMBL" id="HIS25114.1"/>
    </source>
</evidence>
<comment type="subcellular location">
    <subcellularLocation>
        <location evidence="12">Cytoplasm</location>
    </subcellularLocation>
</comment>
<dbReference type="Gene3D" id="3.30.1490.20">
    <property type="entry name" value="ATP-grasp fold, A domain"/>
    <property type="match status" value="1"/>
</dbReference>
<comment type="pathway">
    <text evidence="12">Cell wall biogenesis; peptidoglycan biosynthesis.</text>
</comment>
<evidence type="ECO:0000256" key="1">
    <source>
        <dbReference type="ARBA" id="ARBA00001936"/>
    </source>
</evidence>
<keyword evidence="7 14" id="KW-0460">Magnesium</keyword>
<comment type="cofactor">
    <cofactor evidence="1">
        <name>Mn(2+)</name>
        <dbReference type="ChEBI" id="CHEBI:29035"/>
    </cofactor>
</comment>
<dbReference type="Gene3D" id="3.30.470.20">
    <property type="entry name" value="ATP-grasp fold, B domain"/>
    <property type="match status" value="1"/>
</dbReference>
<dbReference type="Pfam" id="PF01820">
    <property type="entry name" value="Dala_Dala_lig_N"/>
    <property type="match status" value="1"/>
</dbReference>
<dbReference type="GO" id="GO:0008360">
    <property type="term" value="P:regulation of cell shape"/>
    <property type="evidence" value="ECO:0007669"/>
    <property type="project" value="UniProtKB-KW"/>
</dbReference>
<dbReference type="GO" id="GO:0046872">
    <property type="term" value="F:metal ion binding"/>
    <property type="evidence" value="ECO:0007669"/>
    <property type="project" value="UniProtKB-KW"/>
</dbReference>
<evidence type="ECO:0000256" key="5">
    <source>
        <dbReference type="ARBA" id="ARBA00022741"/>
    </source>
</evidence>
<evidence type="ECO:0000313" key="18">
    <source>
        <dbReference type="Proteomes" id="UP000823982"/>
    </source>
</evidence>
<keyword evidence="6 15" id="KW-0067">ATP-binding</keyword>
<feature type="active site" evidence="13">
    <location>
        <position position="336"/>
    </location>
</feature>
<keyword evidence="12" id="KW-0963">Cytoplasm</keyword>
<keyword evidence="4 14" id="KW-0479">Metal-binding</keyword>
<dbReference type="InterPro" id="IPR013815">
    <property type="entry name" value="ATP_grasp_subdomain_1"/>
</dbReference>
<feature type="active site" evidence="13">
    <location>
        <position position="15"/>
    </location>
</feature>
<dbReference type="SUPFAM" id="SSF52440">
    <property type="entry name" value="PreATP-grasp domain"/>
    <property type="match status" value="1"/>
</dbReference>
<evidence type="ECO:0000259" key="16">
    <source>
        <dbReference type="PROSITE" id="PS50975"/>
    </source>
</evidence>
<dbReference type="GO" id="GO:0071555">
    <property type="term" value="P:cell wall organization"/>
    <property type="evidence" value="ECO:0007669"/>
    <property type="project" value="UniProtKB-KW"/>
</dbReference>
<dbReference type="SUPFAM" id="SSF56059">
    <property type="entry name" value="Glutathione synthetase ATP-binding domain-like"/>
    <property type="match status" value="1"/>
</dbReference>
<dbReference type="GO" id="GO:0005829">
    <property type="term" value="C:cytosol"/>
    <property type="evidence" value="ECO:0007669"/>
    <property type="project" value="TreeGrafter"/>
</dbReference>
<evidence type="ECO:0000256" key="11">
    <source>
        <dbReference type="ARBA" id="ARBA00023316"/>
    </source>
</evidence>
<dbReference type="InterPro" id="IPR005905">
    <property type="entry name" value="D_ala_D_ala"/>
</dbReference>
<dbReference type="EC" id="6.3.2.4" evidence="12"/>
<dbReference type="PANTHER" id="PTHR23132:SF25">
    <property type="entry name" value="D-ALANINE--D-ALANINE LIGASE A"/>
    <property type="match status" value="1"/>
</dbReference>
<organism evidence="17 18">
    <name type="scientific">Candidatus Faeciplasma gallinarum</name>
    <dbReference type="NCBI Taxonomy" id="2840799"/>
    <lineage>
        <taxon>Bacteria</taxon>
        <taxon>Bacillati</taxon>
        <taxon>Bacillota</taxon>
        <taxon>Clostridia</taxon>
        <taxon>Eubacteriales</taxon>
        <taxon>Oscillospiraceae</taxon>
        <taxon>Oscillospiraceae incertae sedis</taxon>
        <taxon>Candidatus Faeciplasma</taxon>
    </lineage>
</organism>
<feature type="binding site" evidence="14">
    <location>
        <position position="331"/>
    </location>
    <ligand>
        <name>Mg(2+)</name>
        <dbReference type="ChEBI" id="CHEBI:18420"/>
        <label>2</label>
    </ligand>
</feature>
<dbReference type="InterPro" id="IPR011127">
    <property type="entry name" value="Dala_Dala_lig_N"/>
</dbReference>
<comment type="catalytic activity">
    <reaction evidence="12">
        <text>2 D-alanine + ATP = D-alanyl-D-alanine + ADP + phosphate + H(+)</text>
        <dbReference type="Rhea" id="RHEA:11224"/>
        <dbReference type="ChEBI" id="CHEBI:15378"/>
        <dbReference type="ChEBI" id="CHEBI:30616"/>
        <dbReference type="ChEBI" id="CHEBI:43474"/>
        <dbReference type="ChEBI" id="CHEBI:57416"/>
        <dbReference type="ChEBI" id="CHEBI:57822"/>
        <dbReference type="ChEBI" id="CHEBI:456216"/>
        <dbReference type="EC" id="6.3.2.4"/>
    </reaction>
</comment>
<dbReference type="InterPro" id="IPR011761">
    <property type="entry name" value="ATP-grasp"/>
</dbReference>
<protein>
    <recommendedName>
        <fullName evidence="12">D-alanine--D-alanine ligase</fullName>
        <ecNumber evidence="12">6.3.2.4</ecNumber>
    </recommendedName>
    <alternativeName>
        <fullName evidence="12">D-Ala-D-Ala ligase</fullName>
    </alternativeName>
    <alternativeName>
        <fullName evidence="12">D-alanylalanine synthetase</fullName>
    </alternativeName>
</protein>
<comment type="caution">
    <text evidence="17">The sequence shown here is derived from an EMBL/GenBank/DDBJ whole genome shotgun (WGS) entry which is preliminary data.</text>
</comment>
<evidence type="ECO:0000256" key="4">
    <source>
        <dbReference type="ARBA" id="ARBA00022723"/>
    </source>
</evidence>
<feature type="active site" evidence="13">
    <location>
        <position position="195"/>
    </location>
</feature>
<evidence type="ECO:0000256" key="8">
    <source>
        <dbReference type="ARBA" id="ARBA00022960"/>
    </source>
</evidence>
<dbReference type="EMBL" id="DVIR01000062">
    <property type="protein sequence ID" value="HIS25114.1"/>
    <property type="molecule type" value="Genomic_DNA"/>
</dbReference>
<dbReference type="NCBIfam" id="NF002528">
    <property type="entry name" value="PRK01966.1-4"/>
    <property type="match status" value="1"/>
</dbReference>
<dbReference type="AlphaFoldDB" id="A0A9D1EPR2"/>
<dbReference type="InterPro" id="IPR000291">
    <property type="entry name" value="D-Ala_lig_Van_CS"/>
</dbReference>
<comment type="similarity">
    <text evidence="2 12">Belongs to the D-alanine--D-alanine ligase family.</text>
</comment>
<dbReference type="GO" id="GO:0005524">
    <property type="term" value="F:ATP binding"/>
    <property type="evidence" value="ECO:0007669"/>
    <property type="project" value="UniProtKB-UniRule"/>
</dbReference>
<gene>
    <name evidence="12" type="primary">ddl</name>
    <name evidence="17" type="ORF">IAD01_06910</name>
</gene>
<dbReference type="PANTHER" id="PTHR23132">
    <property type="entry name" value="D-ALANINE--D-ALANINE LIGASE"/>
    <property type="match status" value="1"/>
</dbReference>
<evidence type="ECO:0000256" key="10">
    <source>
        <dbReference type="ARBA" id="ARBA00023211"/>
    </source>
</evidence>
<evidence type="ECO:0000256" key="12">
    <source>
        <dbReference type="HAMAP-Rule" id="MF_00047"/>
    </source>
</evidence>
<evidence type="ECO:0000256" key="7">
    <source>
        <dbReference type="ARBA" id="ARBA00022842"/>
    </source>
</evidence>
<feature type="domain" description="ATP-grasp" evidence="16">
    <location>
        <begin position="146"/>
        <end position="358"/>
    </location>
</feature>
<sequence>MKINLALMFGGKSVEHEISIISALQAAQSLDTEKYNVIYIYIAKDGQMYCGDSLGNIEEYKDIKRLLEKSWPVALARHGERVEIIRLDAGLFKKAFVNYIDIAFPIVHGTNAEDGTVAGYLNMLGVPYVGCDVLSSALGMDKYAMKAIFKDCGIPVLDSKVYYSDEYDENPGLVFLDIEKNFGFPVIVKPVNLGSSVGISKADSKAKLDDALSEAFKYSKKVLVERAITNLTEVNCSVLGDDRSAEASVCERPVNSDEILSYSDKYLGGSKSSKGMASTRRVIPADISAENTHYIQELAVKAFKALGCCGVARIDFMIDNDANKIYLNEINTIPGSLSFYLWEPKGVKYKELLDRMIKLALKRERERSSITYAFDTNVLSGVKLGGTKGAKGSGGAKI</sequence>
<dbReference type="Pfam" id="PF07478">
    <property type="entry name" value="Dala_Dala_lig_C"/>
    <property type="match status" value="1"/>
</dbReference>
<keyword evidence="3 12" id="KW-0436">Ligase</keyword>
<feature type="binding site" evidence="14">
    <location>
        <position position="315"/>
    </location>
    <ligand>
        <name>Mg(2+)</name>
        <dbReference type="ChEBI" id="CHEBI:18420"/>
        <label>1</label>
    </ligand>
</feature>
<dbReference type="Proteomes" id="UP000823982">
    <property type="component" value="Unassembled WGS sequence"/>
</dbReference>
<evidence type="ECO:0000256" key="2">
    <source>
        <dbReference type="ARBA" id="ARBA00010871"/>
    </source>
</evidence>
<evidence type="ECO:0000256" key="9">
    <source>
        <dbReference type="ARBA" id="ARBA00022984"/>
    </source>
</evidence>
<dbReference type="PROSITE" id="PS50975">
    <property type="entry name" value="ATP_GRASP"/>
    <property type="match status" value="1"/>
</dbReference>
<dbReference type="HAMAP" id="MF_00047">
    <property type="entry name" value="Dala_Dala_lig"/>
    <property type="match status" value="1"/>
</dbReference>
<reference evidence="17" key="1">
    <citation type="submission" date="2020-10" db="EMBL/GenBank/DDBJ databases">
        <authorList>
            <person name="Gilroy R."/>
        </authorList>
    </citation>
    <scope>NUCLEOTIDE SEQUENCE</scope>
    <source>
        <strain evidence="17">CHK157-1446</strain>
    </source>
</reference>
<name>A0A9D1EPR2_9FIRM</name>
<keyword evidence="11 12" id="KW-0961">Cell wall biogenesis/degradation</keyword>
<dbReference type="PIRSF" id="PIRSF039102">
    <property type="entry name" value="Ddl/VanB"/>
    <property type="match status" value="1"/>
</dbReference>
<feature type="binding site" evidence="14">
    <location>
        <position position="329"/>
    </location>
    <ligand>
        <name>Mg(2+)</name>
        <dbReference type="ChEBI" id="CHEBI:18420"/>
        <label>2</label>
    </ligand>
</feature>
<reference evidence="17" key="2">
    <citation type="journal article" date="2021" name="PeerJ">
        <title>Extensive microbial diversity within the chicken gut microbiome revealed by metagenomics and culture.</title>
        <authorList>
            <person name="Gilroy R."/>
            <person name="Ravi A."/>
            <person name="Getino M."/>
            <person name="Pursley I."/>
            <person name="Horton D.L."/>
            <person name="Alikhan N.F."/>
            <person name="Baker D."/>
            <person name="Gharbi K."/>
            <person name="Hall N."/>
            <person name="Watson M."/>
            <person name="Adriaenssens E.M."/>
            <person name="Foster-Nyarko E."/>
            <person name="Jarju S."/>
            <person name="Secka A."/>
            <person name="Antonio M."/>
            <person name="Oren A."/>
            <person name="Chaudhuri R.R."/>
            <person name="La Ragione R."/>
            <person name="Hildebrand F."/>
            <person name="Pallen M.J."/>
        </authorList>
    </citation>
    <scope>NUCLEOTIDE SEQUENCE</scope>
    <source>
        <strain evidence="17">CHK157-1446</strain>
    </source>
</reference>
<dbReference type="InterPro" id="IPR011095">
    <property type="entry name" value="Dala_Dala_lig_C"/>
</dbReference>
<dbReference type="Gene3D" id="3.40.50.20">
    <property type="match status" value="1"/>
</dbReference>
<dbReference type="PROSITE" id="PS00844">
    <property type="entry name" value="DALA_DALA_LIGASE_2"/>
    <property type="match status" value="1"/>
</dbReference>
<keyword evidence="9 12" id="KW-0573">Peptidoglycan synthesis</keyword>
<keyword evidence="10 14" id="KW-0464">Manganese</keyword>
<comment type="cofactor">
    <cofactor evidence="14">
        <name>Mg(2+)</name>
        <dbReference type="ChEBI" id="CHEBI:18420"/>
    </cofactor>
    <cofactor evidence="14">
        <name>Mn(2+)</name>
        <dbReference type="ChEBI" id="CHEBI:29035"/>
    </cofactor>
    <text evidence="14">Binds 2 magnesium or manganese ions per subunit.</text>
</comment>
<dbReference type="GO" id="GO:0008716">
    <property type="term" value="F:D-alanine-D-alanine ligase activity"/>
    <property type="evidence" value="ECO:0007669"/>
    <property type="project" value="UniProtKB-UniRule"/>
</dbReference>
<accession>A0A9D1EPR2</accession>